<protein>
    <submittedName>
        <fullName evidence="6">Protein SCO1/2</fullName>
    </submittedName>
</protein>
<feature type="disulfide bond" description="Redox-active" evidence="4">
    <location>
        <begin position="92"/>
        <end position="96"/>
    </location>
</feature>
<proteinExistence type="inferred from homology"/>
<dbReference type="InterPro" id="IPR036249">
    <property type="entry name" value="Thioredoxin-like_sf"/>
</dbReference>
<reference evidence="6 7" key="1">
    <citation type="submission" date="2020-08" db="EMBL/GenBank/DDBJ databases">
        <title>Genomic Encyclopedia of Type Strains, Phase IV (KMG-IV): sequencing the most valuable type-strain genomes for metagenomic binning, comparative biology and taxonomic classification.</title>
        <authorList>
            <person name="Goeker M."/>
        </authorList>
    </citation>
    <scope>NUCLEOTIDE SEQUENCE [LARGE SCALE GENOMIC DNA]</scope>
    <source>
        <strain evidence="6 7">DSM 29348</strain>
    </source>
</reference>
<dbReference type="Pfam" id="PF02630">
    <property type="entry name" value="SCO1-SenC"/>
    <property type="match status" value="1"/>
</dbReference>
<comment type="caution">
    <text evidence="6">The sequence shown here is derived from an EMBL/GenBank/DDBJ whole genome shotgun (WGS) entry which is preliminary data.</text>
</comment>
<feature type="transmembrane region" description="Helical" evidence="5">
    <location>
        <begin position="23"/>
        <end position="41"/>
    </location>
</feature>
<keyword evidence="7" id="KW-1185">Reference proteome</keyword>
<comment type="similarity">
    <text evidence="1">Belongs to the SCO1/2 family.</text>
</comment>
<name>A0A7W6DLU6_9SPHN</name>
<dbReference type="PANTHER" id="PTHR12151:SF25">
    <property type="entry name" value="LINALOOL DEHYDRATASE_ISOMERASE DOMAIN-CONTAINING PROTEIN"/>
    <property type="match status" value="1"/>
</dbReference>
<evidence type="ECO:0000313" key="6">
    <source>
        <dbReference type="EMBL" id="MBB3981389.1"/>
    </source>
</evidence>
<dbReference type="SUPFAM" id="SSF52833">
    <property type="entry name" value="Thioredoxin-like"/>
    <property type="match status" value="1"/>
</dbReference>
<evidence type="ECO:0000256" key="2">
    <source>
        <dbReference type="ARBA" id="ARBA00023008"/>
    </source>
</evidence>
<dbReference type="Gene3D" id="3.40.30.10">
    <property type="entry name" value="Glutaredoxin"/>
    <property type="match status" value="1"/>
</dbReference>
<dbReference type="InterPro" id="IPR003782">
    <property type="entry name" value="SCO1/SenC"/>
</dbReference>
<sequence length="215" mass="22388">MQATDPEPIAPEGDVETSGSPRWILWLVLLLVAAGIAAAAITRGGAGAGDSASGYASTFGGPFTLTASDGSAVTDKTLAGKPYAIFFGFTRCPDVCPTSLARMARLRKQLGPDGMKFAIVFVSVDPGHDKPADLGNYVALFGTPILGLTGTDAQLEKIKKGYGVYSAKVPQPGGDYTIDHTAAIYLMTARGEFSGIIDTQESDATAIEKLKRLIA</sequence>
<dbReference type="PANTHER" id="PTHR12151">
    <property type="entry name" value="ELECTRON TRANSPORT PROTIN SCO1/SENC FAMILY MEMBER"/>
    <property type="match status" value="1"/>
</dbReference>
<evidence type="ECO:0000256" key="1">
    <source>
        <dbReference type="ARBA" id="ARBA00010996"/>
    </source>
</evidence>
<dbReference type="FunFam" id="3.40.30.10:FF:000013">
    <property type="entry name" value="Blast:Protein SCO1 homolog, mitochondrial"/>
    <property type="match status" value="1"/>
</dbReference>
<organism evidence="6 7">
    <name type="scientific">Sphingobium fontiphilum</name>
    <dbReference type="NCBI Taxonomy" id="944425"/>
    <lineage>
        <taxon>Bacteria</taxon>
        <taxon>Pseudomonadati</taxon>
        <taxon>Pseudomonadota</taxon>
        <taxon>Alphaproteobacteria</taxon>
        <taxon>Sphingomonadales</taxon>
        <taxon>Sphingomonadaceae</taxon>
        <taxon>Sphingobium</taxon>
    </lineage>
</organism>
<dbReference type="AlphaFoldDB" id="A0A7W6DLU6"/>
<keyword evidence="5" id="KW-1133">Transmembrane helix</keyword>
<feature type="binding site" evidence="3">
    <location>
        <position position="180"/>
    </location>
    <ligand>
        <name>Cu cation</name>
        <dbReference type="ChEBI" id="CHEBI:23378"/>
    </ligand>
</feature>
<feature type="binding site" evidence="3">
    <location>
        <position position="92"/>
    </location>
    <ligand>
        <name>Cu cation</name>
        <dbReference type="ChEBI" id="CHEBI:23378"/>
    </ligand>
</feature>
<keyword evidence="5" id="KW-0812">Transmembrane</keyword>
<keyword evidence="4" id="KW-1015">Disulfide bond</keyword>
<evidence type="ECO:0000313" key="7">
    <source>
        <dbReference type="Proteomes" id="UP000552757"/>
    </source>
</evidence>
<dbReference type="CDD" id="cd02968">
    <property type="entry name" value="SCO"/>
    <property type="match status" value="1"/>
</dbReference>
<feature type="binding site" evidence="3">
    <location>
        <position position="96"/>
    </location>
    <ligand>
        <name>Cu cation</name>
        <dbReference type="ChEBI" id="CHEBI:23378"/>
    </ligand>
</feature>
<keyword evidence="3" id="KW-0479">Metal-binding</keyword>
<accession>A0A7W6DLU6</accession>
<dbReference type="Proteomes" id="UP000552757">
    <property type="component" value="Unassembled WGS sequence"/>
</dbReference>
<dbReference type="RefSeq" id="WP_183954397.1">
    <property type="nucleotide sequence ID" value="NZ_JACIEB010000002.1"/>
</dbReference>
<keyword evidence="5" id="KW-0472">Membrane</keyword>
<dbReference type="EMBL" id="JACIEB010000002">
    <property type="protein sequence ID" value="MBB3981389.1"/>
    <property type="molecule type" value="Genomic_DNA"/>
</dbReference>
<keyword evidence="2 3" id="KW-0186">Copper</keyword>
<evidence type="ECO:0000256" key="3">
    <source>
        <dbReference type="PIRSR" id="PIRSR603782-1"/>
    </source>
</evidence>
<gene>
    <name evidence="6" type="ORF">GGR44_001036</name>
</gene>
<evidence type="ECO:0000256" key="5">
    <source>
        <dbReference type="SAM" id="Phobius"/>
    </source>
</evidence>
<evidence type="ECO:0000256" key="4">
    <source>
        <dbReference type="PIRSR" id="PIRSR603782-2"/>
    </source>
</evidence>
<dbReference type="GO" id="GO:0046872">
    <property type="term" value="F:metal ion binding"/>
    <property type="evidence" value="ECO:0007669"/>
    <property type="project" value="UniProtKB-KW"/>
</dbReference>